<dbReference type="EMBL" id="SOYY01000009">
    <property type="protein sequence ID" value="KAA0716676.1"/>
    <property type="molecule type" value="Genomic_DNA"/>
</dbReference>
<dbReference type="Proteomes" id="UP000324632">
    <property type="component" value="Chromosome 9"/>
</dbReference>
<proteinExistence type="predicted"/>
<dbReference type="InterPro" id="IPR003961">
    <property type="entry name" value="FN3_dom"/>
</dbReference>
<accession>A0A5A9P7B1</accession>
<organism evidence="3 4">
    <name type="scientific">Triplophysa tibetana</name>
    <dbReference type="NCBI Taxonomy" id="1572043"/>
    <lineage>
        <taxon>Eukaryota</taxon>
        <taxon>Metazoa</taxon>
        <taxon>Chordata</taxon>
        <taxon>Craniata</taxon>
        <taxon>Vertebrata</taxon>
        <taxon>Euteleostomi</taxon>
        <taxon>Actinopterygii</taxon>
        <taxon>Neopterygii</taxon>
        <taxon>Teleostei</taxon>
        <taxon>Ostariophysi</taxon>
        <taxon>Cypriniformes</taxon>
        <taxon>Nemacheilidae</taxon>
        <taxon>Triplophysa</taxon>
    </lineage>
</organism>
<evidence type="ECO:0000259" key="2">
    <source>
        <dbReference type="Pfam" id="PF21109"/>
    </source>
</evidence>
<dbReference type="CDD" id="cd00063">
    <property type="entry name" value="FN3"/>
    <property type="match status" value="1"/>
</dbReference>
<name>A0A5A9P7B1_9TELE</name>
<feature type="compositionally biased region" description="Basic and acidic residues" evidence="1">
    <location>
        <begin position="818"/>
        <end position="850"/>
    </location>
</feature>
<sequence length="1092" mass="129269">MEDEPKGLKLFPILAGKTNDLHKGFIDTLINQIQDLKKGHTVDESEIVLVFCPIVSRAGTDIEAAMEKISTVSKMVVLVVLHHTFDPEKTVPDSSRCVNRTDMLTVDCLFYEDTGLLKCQKNDDEINKVVNWLIQQLISACGAQMKPLHLETVYLFFDQSENFKHLNTLSGVVCQLDQLISEGQDNGKRTEMKVNASWGVTLNSVQGTQIVPILAAKSNNSHKGVVDTLIKQIQDLKKGHKVDEIEIVLVFCPIVSRAGTDIEAAIKNRFLYRENKPWRESERLKMEESAFMTESFKALKDQNKKELENRDRDGDLDTQMFESERLVKNKDIKDIRDQLKEKDTELENLKQMFENERSLKNKDVKDIQDQLKEKDRELENLKQMFENERSLKNKDVKDIQDQLKEKDTELENLKQMFENERSLKFKDDKDIQDQLKEKELENLKQMFENERSLKNKDDKDVQDQLKEKEKELENLKQMFENERSLKFKDDKDIQDKLKEKELENLKQMFENERSLKNKDVKDIQDQLKETDKELENLKQMFENERSLKNKDVKDIQDQLKENDKELENRKQMFEKERSLKNKNDKDIQDQLKEKDTELENLKQMFENERSLKNKDVKDIQDQLKENDKELENRKQMFEKERSLKNKDIKDIQDQLKEKDTELENLKQMFENERSLKNKDVKDIQDQLKEKDTELENRKQMFEKERSLKNKDIKDIQDQLKEKDTELENLKLMFENERSLKNKDVKDIQDQLKEKEKELEIRKQMFENERSLKYKDDKDIQDQLKEKEKELENRKQMFENERSLKNKDVKDIKDQLKEKDKELENLKQMSENERSMNRFKEQETEKLETPRMTEPMQNLGGNKVFAVLAGKTNGGHKRFIDPLKKRIPNLTEVFKEDESDIVLVFCPVVSRRDIDIESALKRFTDSTATEELRLMYKITEDKDWKSQHVQQIKETLTLTDLSPDTEYEIKYKAVGKLNYTIDSDVIHITVIDKKLISATESVFESLTLTEKRCSELIDDSRSKIFIALNRKIQEMMKHCQTYRQDLITRIQSLIHSIQACEKGICDLEDLLQAHEESPFKVTSLTEWITIKEK</sequence>
<protein>
    <recommendedName>
        <fullName evidence="2">Stonustoxin-like helical domain-containing protein</fullName>
    </recommendedName>
</protein>
<gene>
    <name evidence="3" type="ORF">E1301_Tti018948</name>
</gene>
<evidence type="ECO:0000256" key="1">
    <source>
        <dbReference type="SAM" id="MobiDB-lite"/>
    </source>
</evidence>
<comment type="caution">
    <text evidence="3">The sequence shown here is derived from an EMBL/GenBank/DDBJ whole genome shotgun (WGS) entry which is preliminary data.</text>
</comment>
<keyword evidence="4" id="KW-1185">Reference proteome</keyword>
<evidence type="ECO:0000313" key="3">
    <source>
        <dbReference type="EMBL" id="KAA0716676.1"/>
    </source>
</evidence>
<feature type="domain" description="Stonustoxin-like helical" evidence="2">
    <location>
        <begin position="1001"/>
        <end position="1092"/>
    </location>
</feature>
<dbReference type="Pfam" id="PF21109">
    <property type="entry name" value="Stonustoxin_helical"/>
    <property type="match status" value="1"/>
</dbReference>
<reference evidence="3 4" key="1">
    <citation type="journal article" date="2019" name="Mol. Ecol. Resour.">
        <title>Chromosome-level genome assembly of Triplophysa tibetana, a fish adapted to the harsh high-altitude environment of the Tibetan Plateau.</title>
        <authorList>
            <person name="Yang X."/>
            <person name="Liu H."/>
            <person name="Ma Z."/>
            <person name="Zou Y."/>
            <person name="Zou M."/>
            <person name="Mao Y."/>
            <person name="Li X."/>
            <person name="Wang H."/>
            <person name="Chen T."/>
            <person name="Wang W."/>
            <person name="Yang R."/>
        </authorList>
    </citation>
    <scope>NUCLEOTIDE SEQUENCE [LARGE SCALE GENOMIC DNA]</scope>
    <source>
        <strain evidence="3">TTIB1903HZAU</strain>
        <tissue evidence="3">Muscle</tissue>
    </source>
</reference>
<dbReference type="InterPro" id="IPR013783">
    <property type="entry name" value="Ig-like_fold"/>
</dbReference>
<dbReference type="Gene3D" id="2.60.40.10">
    <property type="entry name" value="Immunoglobulins"/>
    <property type="match status" value="1"/>
</dbReference>
<dbReference type="PANTHER" id="PTHR34488">
    <property type="entry name" value="SI:CH211-245H14.1-RELATED"/>
    <property type="match status" value="1"/>
</dbReference>
<feature type="region of interest" description="Disordered" evidence="1">
    <location>
        <begin position="818"/>
        <end position="857"/>
    </location>
</feature>
<evidence type="ECO:0000313" key="4">
    <source>
        <dbReference type="Proteomes" id="UP000324632"/>
    </source>
</evidence>
<dbReference type="PANTHER" id="PTHR34488:SF1">
    <property type="entry name" value="SI:CH211-245H14.1-RELATED"/>
    <property type="match status" value="1"/>
</dbReference>
<dbReference type="InterPro" id="IPR048997">
    <property type="entry name" value="Stonustoxin-like_helical"/>
</dbReference>
<dbReference type="AlphaFoldDB" id="A0A5A9P7B1"/>